<keyword evidence="3" id="KW-0808">Transferase</keyword>
<dbReference type="RefSeq" id="WP_153825220.1">
    <property type="nucleotide sequence ID" value="NZ_WJIE01000032.1"/>
</dbReference>
<organism evidence="3 4">
    <name type="scientific">Polyangium spumosum</name>
    <dbReference type="NCBI Taxonomy" id="889282"/>
    <lineage>
        <taxon>Bacteria</taxon>
        <taxon>Pseudomonadati</taxon>
        <taxon>Myxococcota</taxon>
        <taxon>Polyangia</taxon>
        <taxon>Polyangiales</taxon>
        <taxon>Polyangiaceae</taxon>
        <taxon>Polyangium</taxon>
    </lineage>
</organism>
<sequence length="275" mass="31115">MTQSDIYLLERSAREAERLRRQVEELAGEARWLLDRLQIRPGASAIELGCGPYGVLDLLAERVGPSGTVVGLDRNEGFVASAREHAAELRAHVEVIQGDARATNLPRESFDVAFCRLLLVNVPRPEQIVAEMVSLLRPGGVLASHEADYLPHGCDPPSPAWDRLFDLFLAYSRAKGVDLFVGRRLHRMLRDAGLVEIQVNPVIHVYPPGHHRRSIFLDFVTNIRENLVREGFASDEELNELTRELRRHLDDPDTLVVSHLFFQVWGRKPVTDKQR</sequence>
<name>A0A6N7Q810_9BACT</name>
<dbReference type="Proteomes" id="UP000440224">
    <property type="component" value="Unassembled WGS sequence"/>
</dbReference>
<dbReference type="OrthoDB" id="9770485at2"/>
<keyword evidence="3" id="KW-0489">Methyltransferase</keyword>
<dbReference type="Pfam" id="PF08241">
    <property type="entry name" value="Methyltransf_11"/>
    <property type="match status" value="1"/>
</dbReference>
<dbReference type="InterPro" id="IPR029063">
    <property type="entry name" value="SAM-dependent_MTases_sf"/>
</dbReference>
<keyword evidence="1" id="KW-0175">Coiled coil</keyword>
<gene>
    <name evidence="3" type="ORF">GF068_42055</name>
</gene>
<reference evidence="3 4" key="1">
    <citation type="submission" date="2019-10" db="EMBL/GenBank/DDBJ databases">
        <title>A soil myxobacterium in the family Polyangiaceae.</title>
        <authorList>
            <person name="Li Y."/>
            <person name="Wang J."/>
        </authorList>
    </citation>
    <scope>NUCLEOTIDE SEQUENCE [LARGE SCALE GENOMIC DNA]</scope>
    <source>
        <strain evidence="3 4">DSM 14734</strain>
    </source>
</reference>
<dbReference type="CDD" id="cd02440">
    <property type="entry name" value="AdoMet_MTases"/>
    <property type="match status" value="1"/>
</dbReference>
<evidence type="ECO:0000256" key="1">
    <source>
        <dbReference type="SAM" id="Coils"/>
    </source>
</evidence>
<evidence type="ECO:0000313" key="3">
    <source>
        <dbReference type="EMBL" id="MRG98454.1"/>
    </source>
</evidence>
<dbReference type="Gene3D" id="3.40.50.150">
    <property type="entry name" value="Vaccinia Virus protein VP39"/>
    <property type="match status" value="1"/>
</dbReference>
<evidence type="ECO:0000259" key="2">
    <source>
        <dbReference type="Pfam" id="PF08241"/>
    </source>
</evidence>
<dbReference type="PANTHER" id="PTHR43861">
    <property type="entry name" value="TRANS-ACONITATE 2-METHYLTRANSFERASE-RELATED"/>
    <property type="match status" value="1"/>
</dbReference>
<dbReference type="InterPro" id="IPR013216">
    <property type="entry name" value="Methyltransf_11"/>
</dbReference>
<dbReference type="AlphaFoldDB" id="A0A6N7Q810"/>
<dbReference type="PANTHER" id="PTHR43861:SF1">
    <property type="entry name" value="TRANS-ACONITATE 2-METHYLTRANSFERASE"/>
    <property type="match status" value="1"/>
</dbReference>
<feature type="coiled-coil region" evidence="1">
    <location>
        <begin position="9"/>
        <end position="36"/>
    </location>
</feature>
<keyword evidence="4" id="KW-1185">Reference proteome</keyword>
<feature type="domain" description="Methyltransferase type 11" evidence="2">
    <location>
        <begin position="47"/>
        <end position="143"/>
    </location>
</feature>
<evidence type="ECO:0000313" key="4">
    <source>
        <dbReference type="Proteomes" id="UP000440224"/>
    </source>
</evidence>
<comment type="caution">
    <text evidence="3">The sequence shown here is derived from an EMBL/GenBank/DDBJ whole genome shotgun (WGS) entry which is preliminary data.</text>
</comment>
<dbReference type="SUPFAM" id="SSF53335">
    <property type="entry name" value="S-adenosyl-L-methionine-dependent methyltransferases"/>
    <property type="match status" value="1"/>
</dbReference>
<dbReference type="EMBL" id="WJIE01000032">
    <property type="protein sequence ID" value="MRG98454.1"/>
    <property type="molecule type" value="Genomic_DNA"/>
</dbReference>
<dbReference type="GO" id="GO:0008168">
    <property type="term" value="F:methyltransferase activity"/>
    <property type="evidence" value="ECO:0007669"/>
    <property type="project" value="UniProtKB-KW"/>
</dbReference>
<proteinExistence type="predicted"/>
<dbReference type="GO" id="GO:0032259">
    <property type="term" value="P:methylation"/>
    <property type="evidence" value="ECO:0007669"/>
    <property type="project" value="UniProtKB-KW"/>
</dbReference>
<protein>
    <submittedName>
        <fullName evidence="3">Methyltransferase domain-containing protein</fullName>
    </submittedName>
</protein>
<accession>A0A6N7Q810</accession>